<evidence type="ECO:0000256" key="1">
    <source>
        <dbReference type="ARBA" id="ARBA00004651"/>
    </source>
</evidence>
<dbReference type="GO" id="GO:0005886">
    <property type="term" value="C:plasma membrane"/>
    <property type="evidence" value="ECO:0007669"/>
    <property type="project" value="UniProtKB-SubCell"/>
</dbReference>
<feature type="compositionally biased region" description="Basic and acidic residues" evidence="7">
    <location>
        <begin position="237"/>
        <end position="249"/>
    </location>
</feature>
<organism evidence="10 11">
    <name type="scientific">Ornithinibacillus hominis</name>
    <dbReference type="NCBI Taxonomy" id="2763055"/>
    <lineage>
        <taxon>Bacteria</taxon>
        <taxon>Bacillati</taxon>
        <taxon>Bacillota</taxon>
        <taxon>Bacilli</taxon>
        <taxon>Bacillales</taxon>
        <taxon>Bacillaceae</taxon>
        <taxon>Ornithinibacillus</taxon>
    </lineage>
</organism>
<keyword evidence="3" id="KW-1003">Cell membrane</keyword>
<evidence type="ECO:0000256" key="5">
    <source>
        <dbReference type="ARBA" id="ARBA00022989"/>
    </source>
</evidence>
<feature type="region of interest" description="Disordered" evidence="7">
    <location>
        <begin position="224"/>
        <end position="249"/>
    </location>
</feature>
<gene>
    <name evidence="10" type="ORF">H8S33_14450</name>
</gene>
<feature type="transmembrane region" description="Helical" evidence="8">
    <location>
        <begin position="20"/>
        <end position="40"/>
    </location>
</feature>
<protein>
    <submittedName>
        <fullName evidence="10">Capsular biosynthesis protein</fullName>
    </submittedName>
</protein>
<keyword evidence="6 8" id="KW-0472">Membrane</keyword>
<dbReference type="GO" id="GO:0004713">
    <property type="term" value="F:protein tyrosine kinase activity"/>
    <property type="evidence" value="ECO:0007669"/>
    <property type="project" value="TreeGrafter"/>
</dbReference>
<evidence type="ECO:0000256" key="4">
    <source>
        <dbReference type="ARBA" id="ARBA00022692"/>
    </source>
</evidence>
<evidence type="ECO:0000259" key="9">
    <source>
        <dbReference type="Pfam" id="PF02706"/>
    </source>
</evidence>
<dbReference type="PANTHER" id="PTHR32309">
    <property type="entry name" value="TYROSINE-PROTEIN KINASE"/>
    <property type="match status" value="1"/>
</dbReference>
<dbReference type="Proteomes" id="UP000637359">
    <property type="component" value="Unassembled WGS sequence"/>
</dbReference>
<dbReference type="RefSeq" id="WP_186870702.1">
    <property type="nucleotide sequence ID" value="NZ_JACOOL010000011.1"/>
</dbReference>
<accession>A0A923L7S1</accession>
<keyword evidence="4 8" id="KW-0812">Transmembrane</keyword>
<comment type="subcellular location">
    <subcellularLocation>
        <location evidence="1">Cell membrane</location>
        <topology evidence="1">Multi-pass membrane protein</topology>
    </subcellularLocation>
</comment>
<dbReference type="PANTHER" id="PTHR32309:SF13">
    <property type="entry name" value="FERRIC ENTEROBACTIN TRANSPORT PROTEIN FEPE"/>
    <property type="match status" value="1"/>
</dbReference>
<keyword evidence="5 8" id="KW-1133">Transmembrane helix</keyword>
<evidence type="ECO:0000313" key="11">
    <source>
        <dbReference type="Proteomes" id="UP000637359"/>
    </source>
</evidence>
<feature type="compositionally biased region" description="Basic residues" evidence="7">
    <location>
        <begin position="224"/>
        <end position="236"/>
    </location>
</feature>
<evidence type="ECO:0000256" key="3">
    <source>
        <dbReference type="ARBA" id="ARBA00022475"/>
    </source>
</evidence>
<keyword evidence="11" id="KW-1185">Reference proteome</keyword>
<evidence type="ECO:0000313" key="10">
    <source>
        <dbReference type="EMBL" id="MBC5637994.1"/>
    </source>
</evidence>
<evidence type="ECO:0000256" key="7">
    <source>
        <dbReference type="SAM" id="MobiDB-lite"/>
    </source>
</evidence>
<comment type="caution">
    <text evidence="10">The sequence shown here is derived from an EMBL/GenBank/DDBJ whole genome shotgun (WGS) entry which is preliminary data.</text>
</comment>
<proteinExistence type="inferred from homology"/>
<reference evidence="10" key="1">
    <citation type="submission" date="2020-08" db="EMBL/GenBank/DDBJ databases">
        <title>Genome public.</title>
        <authorList>
            <person name="Liu C."/>
            <person name="Sun Q."/>
        </authorList>
    </citation>
    <scope>NUCLEOTIDE SEQUENCE</scope>
    <source>
        <strain evidence="10">BX22</strain>
    </source>
</reference>
<dbReference type="InterPro" id="IPR003856">
    <property type="entry name" value="LPS_length_determ_N"/>
</dbReference>
<dbReference type="InterPro" id="IPR050445">
    <property type="entry name" value="Bact_polysacc_biosynth/exp"/>
</dbReference>
<comment type="similarity">
    <text evidence="2">Belongs to the CpsC/CapA family.</text>
</comment>
<evidence type="ECO:0000256" key="6">
    <source>
        <dbReference type="ARBA" id="ARBA00023136"/>
    </source>
</evidence>
<evidence type="ECO:0000256" key="2">
    <source>
        <dbReference type="ARBA" id="ARBA00006683"/>
    </source>
</evidence>
<dbReference type="EMBL" id="JACOOL010000011">
    <property type="protein sequence ID" value="MBC5637994.1"/>
    <property type="molecule type" value="Genomic_DNA"/>
</dbReference>
<feature type="transmembrane region" description="Helical" evidence="8">
    <location>
        <begin position="177"/>
        <end position="198"/>
    </location>
</feature>
<dbReference type="Pfam" id="PF02706">
    <property type="entry name" value="Wzz"/>
    <property type="match status" value="1"/>
</dbReference>
<name>A0A923L7S1_9BACI</name>
<sequence>MKDTLSIQEIIQTLKKRMVLIIGIAAGLVLIVALLSYYVLPSTYQSSSQFIVIEQQNENIQFSMSHLETNLELINTYKEIISSPFILEKVITELNLSIPLDDLQKDIEITSGDNSQVVTVSAIGPNLEEAALLANTVVNQFRSNISDIMPVENVFVLSEANPALSQKPIAPRPMMNMIIASIVGMATGIGLALFLELVNTKVKVERDIEELGIPVLGVVSTMNKHKPNRRKRKLSSNRKEEKRLDAQEG</sequence>
<evidence type="ECO:0000256" key="8">
    <source>
        <dbReference type="SAM" id="Phobius"/>
    </source>
</evidence>
<feature type="domain" description="Polysaccharide chain length determinant N-terminal" evidence="9">
    <location>
        <begin position="3"/>
        <end position="94"/>
    </location>
</feature>
<dbReference type="AlphaFoldDB" id="A0A923L7S1"/>